<dbReference type="Proteomes" id="UP000646745">
    <property type="component" value="Unassembled WGS sequence"/>
</dbReference>
<evidence type="ECO:0000256" key="1">
    <source>
        <dbReference type="SAM" id="Phobius"/>
    </source>
</evidence>
<evidence type="ECO:0000313" key="3">
    <source>
        <dbReference type="Proteomes" id="UP000646745"/>
    </source>
</evidence>
<accession>A0ABQ3EEZ7</accession>
<comment type="caution">
    <text evidence="2">The sequence shown here is derived from an EMBL/GenBank/DDBJ whole genome shotgun (WGS) entry which is preliminary data.</text>
</comment>
<reference evidence="3" key="1">
    <citation type="journal article" date="2019" name="Int. J. Syst. Evol. Microbiol.">
        <title>The Global Catalogue of Microorganisms (GCM) 10K type strain sequencing project: providing services to taxonomists for standard genome sequencing and annotation.</title>
        <authorList>
            <consortium name="The Broad Institute Genomics Platform"/>
            <consortium name="The Broad Institute Genome Sequencing Center for Infectious Disease"/>
            <person name="Wu L."/>
            <person name="Ma J."/>
        </authorList>
    </citation>
    <scope>NUCLEOTIDE SEQUENCE [LARGE SCALE GENOMIC DNA]</scope>
    <source>
        <strain evidence="3">KCTC 32998</strain>
    </source>
</reference>
<evidence type="ECO:0008006" key="4">
    <source>
        <dbReference type="Google" id="ProtNLM"/>
    </source>
</evidence>
<sequence>MNQSASVVSQSANDTPPLMLSQLIDRLSPPPEPLPVAWWPQTWGWWVAGGIVLLWLAGWGWHRYRRWRANRYRREALTALNRRLASGEGVVALAEVLRRTALAAFPRTQVASLRGEAWGHFLNRTMPPGRRCFDERAMAWISDQPYRPMVENMPASDDHSSLGDLTERVERWIRHHDTQRGAHD</sequence>
<keyword evidence="1" id="KW-0812">Transmembrane</keyword>
<protein>
    <recommendedName>
        <fullName evidence="4">DUF4381 domain-containing protein</fullName>
    </recommendedName>
</protein>
<evidence type="ECO:0000313" key="2">
    <source>
        <dbReference type="EMBL" id="GHB32654.1"/>
    </source>
</evidence>
<dbReference type="RefSeq" id="WP_189445965.1">
    <property type="nucleotide sequence ID" value="NZ_BMZI01000008.1"/>
</dbReference>
<proteinExistence type="predicted"/>
<keyword evidence="3" id="KW-1185">Reference proteome</keyword>
<keyword evidence="1" id="KW-0472">Membrane</keyword>
<feature type="transmembrane region" description="Helical" evidence="1">
    <location>
        <begin position="43"/>
        <end position="64"/>
    </location>
</feature>
<organism evidence="2 3">
    <name type="scientific">Salinicola rhizosphaerae</name>
    <dbReference type="NCBI Taxonomy" id="1443141"/>
    <lineage>
        <taxon>Bacteria</taxon>
        <taxon>Pseudomonadati</taxon>
        <taxon>Pseudomonadota</taxon>
        <taxon>Gammaproteobacteria</taxon>
        <taxon>Oceanospirillales</taxon>
        <taxon>Halomonadaceae</taxon>
        <taxon>Salinicola</taxon>
    </lineage>
</organism>
<dbReference type="Pfam" id="PF14316">
    <property type="entry name" value="DUF4381"/>
    <property type="match status" value="1"/>
</dbReference>
<dbReference type="EMBL" id="BMZI01000008">
    <property type="protein sequence ID" value="GHB32654.1"/>
    <property type="molecule type" value="Genomic_DNA"/>
</dbReference>
<gene>
    <name evidence="2" type="ORF">GCM10009038_34440</name>
</gene>
<dbReference type="InterPro" id="IPR025489">
    <property type="entry name" value="DUF4381"/>
</dbReference>
<keyword evidence="1" id="KW-1133">Transmembrane helix</keyword>
<name>A0ABQ3EEZ7_9GAMM</name>